<evidence type="ECO:0008006" key="4">
    <source>
        <dbReference type="Google" id="ProtNLM"/>
    </source>
</evidence>
<proteinExistence type="predicted"/>
<protein>
    <recommendedName>
        <fullName evidence="4">DUF4168 domain-containing protein</fullName>
    </recommendedName>
</protein>
<accession>A0A095U4C0</accession>
<evidence type="ECO:0000313" key="2">
    <source>
        <dbReference type="EMBL" id="KGD69503.1"/>
    </source>
</evidence>
<feature type="chain" id="PRO_5001918640" description="DUF4168 domain-containing protein" evidence="1">
    <location>
        <begin position="21"/>
        <end position="114"/>
    </location>
</feature>
<keyword evidence="3" id="KW-1185">Reference proteome</keyword>
<dbReference type="RefSeq" id="WP_035123769.1">
    <property type="nucleotide sequence ID" value="NZ_JRHH01000001.1"/>
</dbReference>
<evidence type="ECO:0000313" key="3">
    <source>
        <dbReference type="Proteomes" id="UP000029554"/>
    </source>
</evidence>
<organism evidence="2 3">
    <name type="scientific">Flavobacterium aquatile LMG 4008 = ATCC 11947</name>
    <dbReference type="NCBI Taxonomy" id="1453498"/>
    <lineage>
        <taxon>Bacteria</taxon>
        <taxon>Pseudomonadati</taxon>
        <taxon>Bacteroidota</taxon>
        <taxon>Flavobacteriia</taxon>
        <taxon>Flavobacteriales</taxon>
        <taxon>Flavobacteriaceae</taxon>
        <taxon>Flavobacterium</taxon>
    </lineage>
</organism>
<comment type="caution">
    <text evidence="2">The sequence shown here is derived from an EMBL/GenBank/DDBJ whole genome shotgun (WGS) entry which is preliminary data.</text>
</comment>
<feature type="signal peptide" evidence="1">
    <location>
        <begin position="1"/>
        <end position="20"/>
    </location>
</feature>
<dbReference type="Proteomes" id="UP000029554">
    <property type="component" value="Unassembled WGS sequence"/>
</dbReference>
<dbReference type="eggNOG" id="ENOG502ZWCA">
    <property type="taxonomic scope" value="Bacteria"/>
</dbReference>
<gene>
    <name evidence="2" type="ORF">LG45_01685</name>
</gene>
<dbReference type="OrthoDB" id="1369641at2"/>
<keyword evidence="1" id="KW-0732">Signal</keyword>
<dbReference type="EMBL" id="JRHH01000001">
    <property type="protein sequence ID" value="KGD69503.1"/>
    <property type="molecule type" value="Genomic_DNA"/>
</dbReference>
<evidence type="ECO:0000256" key="1">
    <source>
        <dbReference type="SAM" id="SignalP"/>
    </source>
</evidence>
<dbReference type="STRING" id="1453498.LG45_01685"/>
<name>A0A095U4C0_9FLAO</name>
<sequence>MKKIFFALSLMLAFTINANAQENKSNAQENAKKESLELAQVVGISGSQVVDFERLFEMKHQTFEVKDISLERKTEMSRIIDLKIRASLTPEQMAKLEANTELYNKLVGKQPEKK</sequence>
<dbReference type="AlphaFoldDB" id="A0A095U4C0"/>
<reference evidence="2 3" key="1">
    <citation type="submission" date="2014-09" db="EMBL/GenBank/DDBJ databases">
        <title>Whole Genome Shotgun of Flavobacterium aquatile LMG 4008.</title>
        <authorList>
            <person name="Gale A.N."/>
            <person name="Pipes S.E."/>
            <person name="Newman J.D."/>
        </authorList>
    </citation>
    <scope>NUCLEOTIDE SEQUENCE [LARGE SCALE GENOMIC DNA]</scope>
    <source>
        <strain evidence="2 3">LMG 4008</strain>
    </source>
</reference>